<evidence type="ECO:0000256" key="5">
    <source>
        <dbReference type="ARBA" id="ARBA00023157"/>
    </source>
</evidence>
<keyword evidence="3 6" id="KW-0378">Hydrolase</keyword>
<feature type="signal peptide" evidence="7">
    <location>
        <begin position="1"/>
        <end position="20"/>
    </location>
</feature>
<keyword evidence="7" id="KW-0732">Signal</keyword>
<dbReference type="KEGG" id="pxu:106116528"/>
<dbReference type="InterPro" id="IPR001254">
    <property type="entry name" value="Trypsin_dom"/>
</dbReference>
<feature type="chain" id="PRO_5042516408" evidence="7">
    <location>
        <begin position="21"/>
        <end position="529"/>
    </location>
</feature>
<sequence length="529" mass="57348">MARLAWAVLLLAAWCSATEANRIVGGNPVSIEKHPFVVQVENWKLFAIWTQRCAANILTTRYVVSAASCFRESLAPPQTRRIRAGSTFRNTGGVIHNVERIINHPSFGQNGFDGDISVVRLETPLVYSNSIAQATIIGQGAAIPDNLEVVHAGWGRPSFFGERAEYLTDVTVRTINNAECARRYLNWPRPQTVTSNMICAGFLDGAGDGTCFGDAGGPLLYTNIVVGLSSWGTTCANGTYPDVSTFVGSYTNWIVETAWSPINYFLSAKMSLLSILIVYITAVACSAAQVNRIVGGEPTTIEKYPIIVQVEHLIGVNVFSQICGGSVLTRRTILSAAHCFDVSPTSQQRYRIRAGSSYRNVGGIIRQVAIIFNHPTWGLNDYDGDATLLFLENPLEYTDVIKQATIVASGFVAPDNLPITHIGWGMTAFPGDRAEVLQEVSVFSINNDLCRERYEANDPPRVVTTNMICAGILDVGGKGPCWGDSGSPVFYENIVIGIVAWGEGCANKTTPGVNTAVSSYTDWIVENAV</sequence>
<dbReference type="InterPro" id="IPR043504">
    <property type="entry name" value="Peptidase_S1_PA_chymotrypsin"/>
</dbReference>
<dbReference type="RefSeq" id="XP_013165852.1">
    <property type="nucleotide sequence ID" value="XM_013310398.1"/>
</dbReference>
<protein>
    <submittedName>
        <fullName evidence="9">Transmembrane protease serine 9-like</fullName>
    </submittedName>
</protein>
<dbReference type="Pfam" id="PF00089">
    <property type="entry name" value="Trypsin"/>
    <property type="match status" value="2"/>
</dbReference>
<dbReference type="PROSITE" id="PS50240">
    <property type="entry name" value="TRYPSIN_DOM"/>
    <property type="match status" value="2"/>
</dbReference>
<dbReference type="PROSITE" id="PS00134">
    <property type="entry name" value="TRYPSIN_HIS"/>
    <property type="match status" value="1"/>
</dbReference>
<feature type="domain" description="Peptidase S1" evidence="8">
    <location>
        <begin position="23"/>
        <end position="259"/>
    </location>
</feature>
<dbReference type="PANTHER" id="PTHR24276:SF98">
    <property type="entry name" value="FI18310P1-RELATED"/>
    <property type="match status" value="1"/>
</dbReference>
<gene>
    <name evidence="9" type="primary">LOC106116528</name>
</gene>
<evidence type="ECO:0000313" key="9">
    <source>
        <dbReference type="RefSeq" id="XP_013165852.1"/>
    </source>
</evidence>
<dbReference type="PANTHER" id="PTHR24276">
    <property type="entry name" value="POLYSERASE-RELATED"/>
    <property type="match status" value="1"/>
</dbReference>
<dbReference type="PRINTS" id="PR00722">
    <property type="entry name" value="CHYMOTRYPSIN"/>
</dbReference>
<dbReference type="SMART" id="SM00020">
    <property type="entry name" value="Tryp_SPc"/>
    <property type="match status" value="2"/>
</dbReference>
<dbReference type="InterPro" id="IPR018114">
    <property type="entry name" value="TRYPSIN_HIS"/>
</dbReference>
<keyword evidence="5" id="KW-1015">Disulfide bond</keyword>
<dbReference type="GO" id="GO:0006508">
    <property type="term" value="P:proteolysis"/>
    <property type="evidence" value="ECO:0007669"/>
    <property type="project" value="UniProtKB-KW"/>
</dbReference>
<accession>A0AAJ6Z5T6</accession>
<evidence type="ECO:0000256" key="7">
    <source>
        <dbReference type="SAM" id="SignalP"/>
    </source>
</evidence>
<evidence type="ECO:0000256" key="4">
    <source>
        <dbReference type="ARBA" id="ARBA00022825"/>
    </source>
</evidence>
<dbReference type="InterPro" id="IPR033116">
    <property type="entry name" value="TRYPSIN_SER"/>
</dbReference>
<evidence type="ECO:0000256" key="1">
    <source>
        <dbReference type="ARBA" id="ARBA00007664"/>
    </source>
</evidence>
<dbReference type="InterPro" id="IPR001314">
    <property type="entry name" value="Peptidase_S1A"/>
</dbReference>
<feature type="domain" description="Peptidase S1" evidence="8">
    <location>
        <begin position="293"/>
        <end position="529"/>
    </location>
</feature>
<dbReference type="GO" id="GO:0004252">
    <property type="term" value="F:serine-type endopeptidase activity"/>
    <property type="evidence" value="ECO:0007669"/>
    <property type="project" value="InterPro"/>
</dbReference>
<dbReference type="CDD" id="cd00190">
    <property type="entry name" value="Tryp_SPc"/>
    <property type="match status" value="2"/>
</dbReference>
<keyword evidence="4 6" id="KW-0720">Serine protease</keyword>
<keyword evidence="2 6" id="KW-0645">Protease</keyword>
<dbReference type="AlphaFoldDB" id="A0AAJ6Z5T6"/>
<dbReference type="SUPFAM" id="SSF50494">
    <property type="entry name" value="Trypsin-like serine proteases"/>
    <property type="match status" value="2"/>
</dbReference>
<name>A0AAJ6Z5T6_PAPXU</name>
<reference evidence="9" key="1">
    <citation type="submission" date="2025-08" db="UniProtKB">
        <authorList>
            <consortium name="RefSeq"/>
        </authorList>
    </citation>
    <scope>IDENTIFICATION</scope>
</reference>
<comment type="similarity">
    <text evidence="1">Belongs to the peptidase S1 family.</text>
</comment>
<evidence type="ECO:0000259" key="8">
    <source>
        <dbReference type="PROSITE" id="PS50240"/>
    </source>
</evidence>
<evidence type="ECO:0000256" key="3">
    <source>
        <dbReference type="ARBA" id="ARBA00022801"/>
    </source>
</evidence>
<evidence type="ECO:0000256" key="6">
    <source>
        <dbReference type="RuleBase" id="RU363034"/>
    </source>
</evidence>
<dbReference type="Proteomes" id="UP000694872">
    <property type="component" value="Unplaced"/>
</dbReference>
<dbReference type="InterPro" id="IPR009003">
    <property type="entry name" value="Peptidase_S1_PA"/>
</dbReference>
<dbReference type="PROSITE" id="PS00135">
    <property type="entry name" value="TRYPSIN_SER"/>
    <property type="match status" value="1"/>
</dbReference>
<dbReference type="Gene3D" id="2.40.10.10">
    <property type="entry name" value="Trypsin-like serine proteases"/>
    <property type="match status" value="2"/>
</dbReference>
<proteinExistence type="inferred from homology"/>
<evidence type="ECO:0000256" key="2">
    <source>
        <dbReference type="ARBA" id="ARBA00022670"/>
    </source>
</evidence>
<dbReference type="GeneID" id="106116528"/>
<dbReference type="InterPro" id="IPR050430">
    <property type="entry name" value="Peptidase_S1"/>
</dbReference>
<organism evidence="9">
    <name type="scientific">Papilio xuthus</name>
    <name type="common">Asian swallowtail butterfly</name>
    <dbReference type="NCBI Taxonomy" id="66420"/>
    <lineage>
        <taxon>Eukaryota</taxon>
        <taxon>Metazoa</taxon>
        <taxon>Ecdysozoa</taxon>
        <taxon>Arthropoda</taxon>
        <taxon>Hexapoda</taxon>
        <taxon>Insecta</taxon>
        <taxon>Pterygota</taxon>
        <taxon>Neoptera</taxon>
        <taxon>Endopterygota</taxon>
        <taxon>Lepidoptera</taxon>
        <taxon>Glossata</taxon>
        <taxon>Ditrysia</taxon>
        <taxon>Papilionoidea</taxon>
        <taxon>Papilionidae</taxon>
        <taxon>Papilioninae</taxon>
        <taxon>Papilio</taxon>
    </lineage>
</organism>